<name>A0ABQ0YHE7_9NOCA</name>
<dbReference type="EMBL" id="BLAH01000036">
    <property type="protein sequence ID" value="GES35976.1"/>
    <property type="molecule type" value="Genomic_DNA"/>
</dbReference>
<accession>A0ABQ0YHE7</accession>
<comment type="caution">
    <text evidence="1">The sequence shown here is derived from an EMBL/GenBank/DDBJ whole genome shotgun (WGS) entry which is preliminary data.</text>
</comment>
<sequence length="61" mass="6626">MMAFLESTCHGAPQVSYRPATQQVRIAIGQPAGHVYLSLDEAVALIDSVEEALRDARSTRP</sequence>
<dbReference type="Proteomes" id="UP000325466">
    <property type="component" value="Unassembled WGS sequence"/>
</dbReference>
<protein>
    <submittedName>
        <fullName evidence="1">Uncharacterized protein</fullName>
    </submittedName>
</protein>
<evidence type="ECO:0000313" key="2">
    <source>
        <dbReference type="Proteomes" id="UP000325466"/>
    </source>
</evidence>
<evidence type="ECO:0000313" key="1">
    <source>
        <dbReference type="EMBL" id="GES35976.1"/>
    </source>
</evidence>
<gene>
    <name evidence="1" type="ORF">RAJCM14343_1225</name>
</gene>
<reference evidence="1 2" key="1">
    <citation type="journal article" date="2018" name="Biodegradation">
        <title>1,4-Dioxane degradation characteristics of Rhodococcus aetherivorans JCM 14343.</title>
        <authorList>
            <person name="Inoue D."/>
            <person name="Tsunoda T."/>
            <person name="Yamamoto N."/>
            <person name="Ike M."/>
            <person name="Sei K."/>
        </authorList>
    </citation>
    <scope>NUCLEOTIDE SEQUENCE [LARGE SCALE GENOMIC DNA]</scope>
    <source>
        <strain evidence="1 2">JCM 14343</strain>
    </source>
</reference>
<proteinExistence type="predicted"/>
<organism evidence="1 2">
    <name type="scientific">Rhodococcus aetherivorans</name>
    <dbReference type="NCBI Taxonomy" id="191292"/>
    <lineage>
        <taxon>Bacteria</taxon>
        <taxon>Bacillati</taxon>
        <taxon>Actinomycetota</taxon>
        <taxon>Actinomycetes</taxon>
        <taxon>Mycobacteriales</taxon>
        <taxon>Nocardiaceae</taxon>
        <taxon>Rhodococcus</taxon>
    </lineage>
</organism>
<keyword evidence="2" id="KW-1185">Reference proteome</keyword>